<dbReference type="PANTHER" id="PTHR43343">
    <property type="entry name" value="PEPTIDASE S12"/>
    <property type="match status" value="1"/>
</dbReference>
<evidence type="ECO:0000256" key="7">
    <source>
        <dbReference type="ARBA" id="ARBA00022729"/>
    </source>
</evidence>
<evidence type="ECO:0000313" key="18">
    <source>
        <dbReference type="Proteomes" id="UP000193200"/>
    </source>
</evidence>
<dbReference type="CDD" id="cd10839">
    <property type="entry name" value="cpPDZ1_DegP-like"/>
    <property type="match status" value="1"/>
</dbReference>
<keyword evidence="8" id="KW-0677">Repeat</keyword>
<dbReference type="Proteomes" id="UP000193200">
    <property type="component" value="Unassembled WGS sequence"/>
</dbReference>
<evidence type="ECO:0000256" key="4">
    <source>
        <dbReference type="ARBA" id="ARBA00013035"/>
    </source>
</evidence>
<dbReference type="InterPro" id="IPR036034">
    <property type="entry name" value="PDZ_sf"/>
</dbReference>
<dbReference type="GO" id="GO:0042597">
    <property type="term" value="C:periplasmic space"/>
    <property type="evidence" value="ECO:0007669"/>
    <property type="project" value="UniProtKB-SubCell"/>
</dbReference>
<protein>
    <recommendedName>
        <fullName evidence="5">Probable periplasmic serine endoprotease DegP-like</fullName>
        <ecNumber evidence="4">3.4.21.107</ecNumber>
    </recommendedName>
    <alternativeName>
        <fullName evidence="13">Protease Do</fullName>
    </alternativeName>
</protein>
<evidence type="ECO:0000256" key="13">
    <source>
        <dbReference type="ARBA" id="ARBA00032850"/>
    </source>
</evidence>
<feature type="domain" description="PDZ" evidence="16">
    <location>
        <begin position="267"/>
        <end position="363"/>
    </location>
</feature>
<dbReference type="PROSITE" id="PS50106">
    <property type="entry name" value="PDZ"/>
    <property type="match status" value="1"/>
</dbReference>
<feature type="binding site" evidence="15">
    <location>
        <position position="124"/>
    </location>
    <ligand>
        <name>substrate</name>
    </ligand>
</feature>
<evidence type="ECO:0000256" key="1">
    <source>
        <dbReference type="ARBA" id="ARBA00001772"/>
    </source>
</evidence>
<keyword evidence="12" id="KW-0346">Stress response</keyword>
<dbReference type="FunCoup" id="A0A1Y5TF06">
    <property type="interactions" value="558"/>
</dbReference>
<dbReference type="Pfam" id="PF00595">
    <property type="entry name" value="PDZ"/>
    <property type="match status" value="1"/>
</dbReference>
<dbReference type="EC" id="3.4.21.107" evidence="4"/>
<name>A0A1Y5TF06_9PROT</name>
<evidence type="ECO:0000259" key="16">
    <source>
        <dbReference type="PROSITE" id="PS50106"/>
    </source>
</evidence>
<dbReference type="GO" id="GO:0006508">
    <property type="term" value="P:proteolysis"/>
    <property type="evidence" value="ECO:0007669"/>
    <property type="project" value="UniProtKB-KW"/>
</dbReference>
<evidence type="ECO:0000256" key="9">
    <source>
        <dbReference type="ARBA" id="ARBA00022764"/>
    </source>
</evidence>
<dbReference type="InterPro" id="IPR009003">
    <property type="entry name" value="Peptidase_S1_PA"/>
</dbReference>
<feature type="active site" description="Charge relay system" evidence="14">
    <location>
        <position position="154"/>
    </location>
</feature>
<dbReference type="PRINTS" id="PR00834">
    <property type="entry name" value="PROTEASES2C"/>
</dbReference>
<accession>A0A1Y5TF06</accession>
<dbReference type="InterPro" id="IPR011782">
    <property type="entry name" value="Pept_S1C_Do"/>
</dbReference>
<dbReference type="NCBIfam" id="TIGR02037">
    <property type="entry name" value="degP_htrA_DO"/>
    <property type="match status" value="1"/>
</dbReference>
<evidence type="ECO:0000256" key="12">
    <source>
        <dbReference type="ARBA" id="ARBA00023016"/>
    </source>
</evidence>
<gene>
    <name evidence="17" type="primary">degP1_1</name>
    <name evidence="17" type="ORF">OCH7691_02776</name>
</gene>
<dbReference type="Pfam" id="PF13365">
    <property type="entry name" value="Trypsin_2"/>
    <property type="match status" value="1"/>
</dbReference>
<dbReference type="EMBL" id="FWFR01000002">
    <property type="protein sequence ID" value="SLN62600.1"/>
    <property type="molecule type" value="Genomic_DNA"/>
</dbReference>
<sequence length="493" mass="51408">MTALAIRERPASGLRSLGIGIAAGTMLLWSGVASAAPAPDGFTALAKKVTPAVVNIASAHEVETGSTPEMPFQFPEGSPFEKFFRQFQDRMGPQGRGHEAPRMAMGLGSGFIIDPSGYVVTNNHVIDGATEVKVRLDDDTSYPATIVGTDPLTDLALLKIDAGKPLPSVDFGDSDKAEVGSWVMAVGNPFGLGGTVTAGIVSARGRNIDAGPYDDFLQIDAAINKGNSGGPLFNMDGGVVGVNSAIYSPNGGSVGIGFAIPSNLVKTVVAQLKDGGQVERGWLGVQIQPVTPEIADAVGMEQPAGAMVTAVTEDSPAAKAGLKQGDVIVGYAGHRVSGPRELARVVAMQKVGSKTAVTIWRGDGEREIPVVTGRLTASADQPGQGAPVEPTGAYRSDALNAELASLTPERRKAYNIDEETTGVLVLDVEQGSAFEVGIREGDVIEEINQVAVSSPHEVDAIVEKAKTEKRNSVLTLINRRGHNLFLGLKLDRA</sequence>
<evidence type="ECO:0000256" key="3">
    <source>
        <dbReference type="ARBA" id="ARBA00010541"/>
    </source>
</evidence>
<comment type="similarity">
    <text evidence="3">Belongs to the peptidase S1C family.</text>
</comment>
<feature type="active site" description="Charge relay system" evidence="14">
    <location>
        <position position="124"/>
    </location>
</feature>
<evidence type="ECO:0000256" key="8">
    <source>
        <dbReference type="ARBA" id="ARBA00022737"/>
    </source>
</evidence>
<dbReference type="RefSeq" id="WP_085884474.1">
    <property type="nucleotide sequence ID" value="NZ_FWFR01000002.1"/>
</dbReference>
<evidence type="ECO:0000256" key="2">
    <source>
        <dbReference type="ARBA" id="ARBA00004418"/>
    </source>
</evidence>
<comment type="catalytic activity">
    <reaction evidence="1">
        <text>Acts on substrates that are at least partially unfolded. The cleavage site P1 residue is normally between a pair of hydrophobic residues, such as Val-|-Val.</text>
        <dbReference type="EC" id="3.4.21.107"/>
    </reaction>
</comment>
<dbReference type="FunFam" id="2.40.10.120:FF:000007">
    <property type="entry name" value="Periplasmic serine endoprotease DegP-like"/>
    <property type="match status" value="1"/>
</dbReference>
<evidence type="ECO:0000256" key="6">
    <source>
        <dbReference type="ARBA" id="ARBA00022670"/>
    </source>
</evidence>
<dbReference type="InParanoid" id="A0A1Y5TF06"/>
<dbReference type="InterPro" id="IPR001478">
    <property type="entry name" value="PDZ"/>
</dbReference>
<evidence type="ECO:0000256" key="11">
    <source>
        <dbReference type="ARBA" id="ARBA00022825"/>
    </source>
</evidence>
<feature type="binding site" evidence="15">
    <location>
        <position position="154"/>
    </location>
    <ligand>
        <name>substrate</name>
    </ligand>
</feature>
<evidence type="ECO:0000256" key="10">
    <source>
        <dbReference type="ARBA" id="ARBA00022801"/>
    </source>
</evidence>
<evidence type="ECO:0000256" key="14">
    <source>
        <dbReference type="PIRSR" id="PIRSR611782-1"/>
    </source>
</evidence>
<keyword evidence="6 17" id="KW-0645">Protease</keyword>
<keyword evidence="11" id="KW-0720">Serine protease</keyword>
<dbReference type="InterPro" id="IPR001940">
    <property type="entry name" value="Peptidase_S1C"/>
</dbReference>
<dbReference type="Gene3D" id="2.40.10.120">
    <property type="match status" value="1"/>
</dbReference>
<dbReference type="SUPFAM" id="SSF50494">
    <property type="entry name" value="Trypsin-like serine proteases"/>
    <property type="match status" value="1"/>
</dbReference>
<comment type="subcellular location">
    <subcellularLocation>
        <location evidence="2">Periplasm</location>
    </subcellularLocation>
</comment>
<dbReference type="InterPro" id="IPR051201">
    <property type="entry name" value="Chloro_Bact_Ser_Proteases"/>
</dbReference>
<keyword evidence="9" id="KW-0574">Periplasm</keyword>
<keyword evidence="7" id="KW-0732">Signal</keyword>
<feature type="binding site" evidence="15">
    <location>
        <begin position="226"/>
        <end position="228"/>
    </location>
    <ligand>
        <name>substrate</name>
    </ligand>
</feature>
<organism evidence="17 18">
    <name type="scientific">Oceanibacterium hippocampi</name>
    <dbReference type="NCBI Taxonomy" id="745714"/>
    <lineage>
        <taxon>Bacteria</taxon>
        <taxon>Pseudomonadati</taxon>
        <taxon>Pseudomonadota</taxon>
        <taxon>Alphaproteobacteria</taxon>
        <taxon>Sneathiellales</taxon>
        <taxon>Sneathiellaceae</taxon>
        <taxon>Oceanibacterium</taxon>
    </lineage>
</organism>
<dbReference type="SMART" id="SM00228">
    <property type="entry name" value="PDZ"/>
    <property type="match status" value="2"/>
</dbReference>
<dbReference type="AlphaFoldDB" id="A0A1Y5TF06"/>
<keyword evidence="18" id="KW-1185">Reference proteome</keyword>
<keyword evidence="10 17" id="KW-0378">Hydrolase</keyword>
<dbReference type="PANTHER" id="PTHR43343:SF3">
    <property type="entry name" value="PROTEASE DO-LIKE 8, CHLOROPLASTIC"/>
    <property type="match status" value="1"/>
</dbReference>
<dbReference type="GO" id="GO:0004252">
    <property type="term" value="F:serine-type endopeptidase activity"/>
    <property type="evidence" value="ECO:0007669"/>
    <property type="project" value="InterPro"/>
</dbReference>
<evidence type="ECO:0000256" key="15">
    <source>
        <dbReference type="PIRSR" id="PIRSR611782-2"/>
    </source>
</evidence>
<evidence type="ECO:0000256" key="5">
    <source>
        <dbReference type="ARBA" id="ARBA00013958"/>
    </source>
</evidence>
<reference evidence="17 18" key="1">
    <citation type="submission" date="2017-03" db="EMBL/GenBank/DDBJ databases">
        <authorList>
            <person name="Afonso C.L."/>
            <person name="Miller P.J."/>
            <person name="Scott M.A."/>
            <person name="Spackman E."/>
            <person name="Goraichik I."/>
            <person name="Dimitrov K.M."/>
            <person name="Suarez D.L."/>
            <person name="Swayne D.E."/>
        </authorList>
    </citation>
    <scope>NUCLEOTIDE SEQUENCE [LARGE SCALE GENOMIC DNA]</scope>
    <source>
        <strain evidence="17 18">CECT 7691</strain>
    </source>
</reference>
<proteinExistence type="inferred from homology"/>
<feature type="active site" description="Charge relay system" evidence="14">
    <location>
        <position position="228"/>
    </location>
</feature>
<dbReference type="SUPFAM" id="SSF50156">
    <property type="entry name" value="PDZ domain-like"/>
    <property type="match status" value="2"/>
</dbReference>
<dbReference type="Pfam" id="PF13180">
    <property type="entry name" value="PDZ_2"/>
    <property type="match status" value="1"/>
</dbReference>
<evidence type="ECO:0000313" key="17">
    <source>
        <dbReference type="EMBL" id="SLN62600.1"/>
    </source>
</evidence>
<dbReference type="Gene3D" id="2.30.42.10">
    <property type="match status" value="2"/>
</dbReference>